<evidence type="ECO:0008006" key="2">
    <source>
        <dbReference type="Google" id="ProtNLM"/>
    </source>
</evidence>
<dbReference type="EMBL" id="KF900353">
    <property type="protein sequence ID" value="AIE91949.1"/>
    <property type="molecule type" value="Genomic_DNA"/>
</dbReference>
<dbReference type="AlphaFoldDB" id="A0A075FKS1"/>
<protein>
    <recommendedName>
        <fullName evidence="2">J domain-containing protein</fullName>
    </recommendedName>
</protein>
<evidence type="ECO:0000313" key="1">
    <source>
        <dbReference type="EMBL" id="AIE91949.1"/>
    </source>
</evidence>
<name>A0A075FKS1_9ARCH</name>
<dbReference type="InterPro" id="IPR036869">
    <property type="entry name" value="J_dom_sf"/>
</dbReference>
<dbReference type="SUPFAM" id="SSF46565">
    <property type="entry name" value="Chaperone J-domain"/>
    <property type="match status" value="1"/>
</dbReference>
<sequence>MAYRSLVLKLHSDRGGDDEQFKRIKRAYEDLRIGKKYPDSIVEKRKSKILFW</sequence>
<organism evidence="1">
    <name type="scientific">uncultured marine thaumarchaeote AD1000_18_B11</name>
    <dbReference type="NCBI Taxonomy" id="1455896"/>
    <lineage>
        <taxon>Archaea</taxon>
        <taxon>Nitrososphaerota</taxon>
        <taxon>environmental samples</taxon>
    </lineage>
</organism>
<accession>A0A075FKS1</accession>
<reference evidence="1" key="1">
    <citation type="journal article" date="2014" name="Genome Biol. Evol.">
        <title>Pangenome evidence for extensive interdomain horizontal transfer affecting lineage core and shell genes in uncultured planktonic thaumarchaeota and euryarchaeota.</title>
        <authorList>
            <person name="Deschamps P."/>
            <person name="Zivanovic Y."/>
            <person name="Moreira D."/>
            <person name="Rodriguez-Valera F."/>
            <person name="Lopez-Garcia P."/>
        </authorList>
    </citation>
    <scope>NUCLEOTIDE SEQUENCE</scope>
</reference>
<dbReference type="Gene3D" id="1.10.287.110">
    <property type="entry name" value="DnaJ domain"/>
    <property type="match status" value="1"/>
</dbReference>
<proteinExistence type="predicted"/>